<dbReference type="SMART" id="SM00326">
    <property type="entry name" value="SH3"/>
    <property type="match status" value="1"/>
</dbReference>
<protein>
    <recommendedName>
        <fullName evidence="3">SH3 domain-containing protein</fullName>
    </recommendedName>
</protein>
<dbReference type="InterPro" id="IPR026791">
    <property type="entry name" value="DOCK"/>
</dbReference>
<dbReference type="GO" id="GO:0005737">
    <property type="term" value="C:cytoplasm"/>
    <property type="evidence" value="ECO:0007669"/>
    <property type="project" value="TreeGrafter"/>
</dbReference>
<gene>
    <name evidence="4" type="ORF">TCEB3V08_LOCUS2019</name>
</gene>
<dbReference type="Gene3D" id="2.30.30.40">
    <property type="entry name" value="SH3 Domains"/>
    <property type="match status" value="1"/>
</dbReference>
<keyword evidence="1 2" id="KW-0728">SH3 domain</keyword>
<evidence type="ECO:0000259" key="3">
    <source>
        <dbReference type="PROSITE" id="PS50002"/>
    </source>
</evidence>
<organism evidence="4">
    <name type="scientific">Timema cristinae</name>
    <name type="common">Walking stick</name>
    <dbReference type="NCBI Taxonomy" id="61476"/>
    <lineage>
        <taxon>Eukaryota</taxon>
        <taxon>Metazoa</taxon>
        <taxon>Ecdysozoa</taxon>
        <taxon>Arthropoda</taxon>
        <taxon>Hexapoda</taxon>
        <taxon>Insecta</taxon>
        <taxon>Pterygota</taxon>
        <taxon>Neoptera</taxon>
        <taxon>Polyneoptera</taxon>
        <taxon>Phasmatodea</taxon>
        <taxon>Timematodea</taxon>
        <taxon>Timematoidea</taxon>
        <taxon>Timematidae</taxon>
        <taxon>Timema</taxon>
    </lineage>
</organism>
<dbReference type="GO" id="GO:0007520">
    <property type="term" value="P:myoblast fusion"/>
    <property type="evidence" value="ECO:0007669"/>
    <property type="project" value="TreeGrafter"/>
</dbReference>
<dbReference type="GO" id="GO:0005886">
    <property type="term" value="C:plasma membrane"/>
    <property type="evidence" value="ECO:0007669"/>
    <property type="project" value="TreeGrafter"/>
</dbReference>
<dbReference type="GO" id="GO:0007264">
    <property type="term" value="P:small GTPase-mediated signal transduction"/>
    <property type="evidence" value="ECO:0007669"/>
    <property type="project" value="InterPro"/>
</dbReference>
<dbReference type="InterPro" id="IPR036028">
    <property type="entry name" value="SH3-like_dom_sf"/>
</dbReference>
<dbReference type="PANTHER" id="PTHR45653">
    <property type="entry name" value="DEDICATOR OF CYTOKINESIS"/>
    <property type="match status" value="1"/>
</dbReference>
<accession>A0A7R9CEV6</accession>
<dbReference type="PANTHER" id="PTHR45653:SF10">
    <property type="entry name" value="MYOBLAST CITY, ISOFORM B"/>
    <property type="match status" value="1"/>
</dbReference>
<dbReference type="SUPFAM" id="SSF50044">
    <property type="entry name" value="SH3-domain"/>
    <property type="match status" value="1"/>
</dbReference>
<dbReference type="InterPro" id="IPR001452">
    <property type="entry name" value="SH3_domain"/>
</dbReference>
<evidence type="ECO:0000256" key="2">
    <source>
        <dbReference type="PROSITE-ProRule" id="PRU00192"/>
    </source>
</evidence>
<dbReference type="GO" id="GO:0005085">
    <property type="term" value="F:guanyl-nucleotide exchange factor activity"/>
    <property type="evidence" value="ECO:0007669"/>
    <property type="project" value="InterPro"/>
</dbReference>
<evidence type="ECO:0000256" key="1">
    <source>
        <dbReference type="ARBA" id="ARBA00022443"/>
    </source>
</evidence>
<reference evidence="4" key="1">
    <citation type="submission" date="2020-11" db="EMBL/GenBank/DDBJ databases">
        <authorList>
            <person name="Tran Van P."/>
        </authorList>
    </citation>
    <scope>NUCLEOTIDE SEQUENCE</scope>
</reference>
<dbReference type="AlphaFoldDB" id="A0A7R9CEV6"/>
<evidence type="ECO:0000313" key="4">
    <source>
        <dbReference type="EMBL" id="CAD7394075.1"/>
    </source>
</evidence>
<dbReference type="CDD" id="cd11872">
    <property type="entry name" value="SH3_DOCK_AB"/>
    <property type="match status" value="1"/>
</dbReference>
<dbReference type="EMBL" id="OC316872">
    <property type="protein sequence ID" value="CAD7394075.1"/>
    <property type="molecule type" value="Genomic_DNA"/>
</dbReference>
<sequence>MDQWKPVKDRDKYGIAIHNFSEGGPHRLKLTVGEAVQILEENGDWLFGQLARNRSMRGIFPRSYIHIKEAIVDKTGYCTSRGEDYYSR</sequence>
<dbReference type="GO" id="GO:0031267">
    <property type="term" value="F:small GTPase binding"/>
    <property type="evidence" value="ECO:0007669"/>
    <property type="project" value="TreeGrafter"/>
</dbReference>
<feature type="domain" description="SH3" evidence="3">
    <location>
        <begin position="9"/>
        <end position="70"/>
    </location>
</feature>
<dbReference type="GO" id="GO:0016477">
    <property type="term" value="P:cell migration"/>
    <property type="evidence" value="ECO:0007669"/>
    <property type="project" value="TreeGrafter"/>
</dbReference>
<dbReference type="PROSITE" id="PS50002">
    <property type="entry name" value="SH3"/>
    <property type="match status" value="1"/>
</dbReference>
<proteinExistence type="predicted"/>
<dbReference type="Pfam" id="PF00018">
    <property type="entry name" value="SH3_1"/>
    <property type="match status" value="1"/>
</dbReference>
<name>A0A7R9CEV6_TIMCR</name>